<name>A0A135L4N5_9BACI</name>
<feature type="short sequence motif" description="HXTX 2" evidence="2">
    <location>
        <begin position="113"/>
        <end position="116"/>
    </location>
</feature>
<dbReference type="SUPFAM" id="SSF55144">
    <property type="entry name" value="LigT-like"/>
    <property type="match status" value="1"/>
</dbReference>
<dbReference type="AlphaFoldDB" id="A0A135L4N5"/>
<feature type="active site" description="Proton donor" evidence="2">
    <location>
        <position position="34"/>
    </location>
</feature>
<evidence type="ECO:0000313" key="4">
    <source>
        <dbReference type="Proteomes" id="UP000070352"/>
    </source>
</evidence>
<comment type="caution">
    <text evidence="3">The sequence shown here is derived from an EMBL/GenBank/DDBJ whole genome shotgun (WGS) entry which is preliminary data.</text>
</comment>
<dbReference type="Gene3D" id="3.90.1140.10">
    <property type="entry name" value="Cyclic phosphodiesterase"/>
    <property type="match status" value="1"/>
</dbReference>
<dbReference type="RefSeq" id="WP_068724805.1">
    <property type="nucleotide sequence ID" value="NZ_LSKU01000001.1"/>
</dbReference>
<dbReference type="PANTHER" id="PTHR40037:SF1">
    <property type="entry name" value="PHOSPHOESTERASE SAOUHSC_00951-RELATED"/>
    <property type="match status" value="1"/>
</dbReference>
<dbReference type="PANTHER" id="PTHR40037">
    <property type="entry name" value="PHOSPHOESTERASE YJCG-RELATED"/>
    <property type="match status" value="1"/>
</dbReference>
<dbReference type="NCBIfam" id="NF010223">
    <property type="entry name" value="PRK13679.1"/>
    <property type="match status" value="1"/>
</dbReference>
<keyword evidence="1 2" id="KW-0378">Hydrolase</keyword>
<protein>
    <recommendedName>
        <fullName evidence="2">Putative phosphoesterase U473_07230</fullName>
        <ecNumber evidence="2">3.1.-.-</ecNumber>
    </recommendedName>
</protein>
<sequence>MKYGIVIYPQKEIQDWANSLRKRYDSHYTLIPPHITIKEAFEIENINEAIQYIENITSQIPPFTLKLSKVGTFLPISPVVYVGFEKNPVIYELQEKLNADILKRPLKHQFIPHMTIAQDLHEQEIHDVYGRLKLENLNKSILVDRIHLCYQIENQSWTVYQTFLLTGK</sequence>
<dbReference type="InterPro" id="IPR022932">
    <property type="entry name" value="YjcG"/>
</dbReference>
<accession>A0A135L4N5</accession>
<feature type="short sequence motif" description="HXTX 1" evidence="2">
    <location>
        <begin position="34"/>
        <end position="37"/>
    </location>
</feature>
<dbReference type="OrthoDB" id="1524661at2"/>
<evidence type="ECO:0000313" key="3">
    <source>
        <dbReference type="EMBL" id="KXG43823.1"/>
    </source>
</evidence>
<dbReference type="Pfam" id="PF13563">
    <property type="entry name" value="2_5_RNA_ligase2"/>
    <property type="match status" value="1"/>
</dbReference>
<organism evidence="3 4">
    <name type="scientific">Tepidibacillus decaturensis</name>
    <dbReference type="NCBI Taxonomy" id="1413211"/>
    <lineage>
        <taxon>Bacteria</taxon>
        <taxon>Bacillati</taxon>
        <taxon>Bacillota</taxon>
        <taxon>Bacilli</taxon>
        <taxon>Bacillales</taxon>
        <taxon>Bacillaceae</taxon>
        <taxon>Tepidibacillus</taxon>
    </lineage>
</organism>
<evidence type="ECO:0000256" key="2">
    <source>
        <dbReference type="HAMAP-Rule" id="MF_01444"/>
    </source>
</evidence>
<keyword evidence="4" id="KW-1185">Reference proteome</keyword>
<dbReference type="InterPro" id="IPR050580">
    <property type="entry name" value="2H_phosphoesterase_YjcG-like"/>
</dbReference>
<dbReference type="Proteomes" id="UP000070352">
    <property type="component" value="Unassembled WGS sequence"/>
</dbReference>
<dbReference type="EC" id="3.1.-.-" evidence="2"/>
<dbReference type="HAMAP" id="MF_01444">
    <property type="entry name" value="2H_phosphoesterase_YjcG"/>
    <property type="match status" value="1"/>
</dbReference>
<gene>
    <name evidence="3" type="ORF">U473_07230</name>
</gene>
<dbReference type="InterPro" id="IPR009097">
    <property type="entry name" value="Cyclic_Pdiesterase"/>
</dbReference>
<proteinExistence type="inferred from homology"/>
<dbReference type="EMBL" id="LSKU01000001">
    <property type="protein sequence ID" value="KXG43823.1"/>
    <property type="molecule type" value="Genomic_DNA"/>
</dbReference>
<comment type="similarity">
    <text evidence="2">Belongs to the 2H phosphoesterase superfamily. YjcG family.</text>
</comment>
<evidence type="ECO:0000256" key="1">
    <source>
        <dbReference type="ARBA" id="ARBA00022801"/>
    </source>
</evidence>
<dbReference type="GO" id="GO:0016788">
    <property type="term" value="F:hydrolase activity, acting on ester bonds"/>
    <property type="evidence" value="ECO:0007669"/>
    <property type="project" value="UniProtKB-UniRule"/>
</dbReference>
<feature type="active site" description="Proton acceptor" evidence="2">
    <location>
        <position position="113"/>
    </location>
</feature>
<reference evidence="3 4" key="1">
    <citation type="submission" date="2016-02" db="EMBL/GenBank/DDBJ databases">
        <title>Draft Genome for Tepidibacillus decaturensis nov. sp. Strain Z9, an Anaerobic, Moderately Thermophilic and Heterotrophic Bacterium from Deep Subsurface of the Illinois Basin, USA.</title>
        <authorList>
            <person name="Dong Y."/>
            <person name="Chang J.Y."/>
            <person name="Sanford R."/>
            <person name="Fouke B.W."/>
        </authorList>
    </citation>
    <scope>NUCLEOTIDE SEQUENCE [LARGE SCALE GENOMIC DNA]</scope>
    <source>
        <strain evidence="3 4">Z9</strain>
    </source>
</reference>
<dbReference type="STRING" id="1413211.U473_07230"/>